<name>A0ABS8Y9S3_9BACL</name>
<dbReference type="InterPro" id="IPR036388">
    <property type="entry name" value="WH-like_DNA-bd_sf"/>
</dbReference>
<dbReference type="PANTHER" id="PTHR33164:SF43">
    <property type="entry name" value="HTH-TYPE TRANSCRIPTIONAL REPRESSOR YETL"/>
    <property type="match status" value="1"/>
</dbReference>
<dbReference type="Pfam" id="PF12802">
    <property type="entry name" value="MarR_2"/>
    <property type="match status" value="1"/>
</dbReference>
<proteinExistence type="predicted"/>
<evidence type="ECO:0000259" key="2">
    <source>
        <dbReference type="PROSITE" id="PS50995"/>
    </source>
</evidence>
<evidence type="ECO:0000256" key="1">
    <source>
        <dbReference type="ARBA" id="ARBA00023125"/>
    </source>
</evidence>
<dbReference type="SUPFAM" id="SSF46785">
    <property type="entry name" value="Winged helix' DNA-binding domain"/>
    <property type="match status" value="1"/>
</dbReference>
<protein>
    <submittedName>
        <fullName evidence="3">MarR family transcriptional regulator</fullName>
    </submittedName>
</protein>
<dbReference type="RefSeq" id="WP_233695511.1">
    <property type="nucleotide sequence ID" value="NZ_JAJNBZ010000001.1"/>
</dbReference>
<accession>A0ABS8Y9S3</accession>
<dbReference type="PANTHER" id="PTHR33164">
    <property type="entry name" value="TRANSCRIPTIONAL REGULATOR, MARR FAMILY"/>
    <property type="match status" value="1"/>
</dbReference>
<comment type="caution">
    <text evidence="3">The sequence shown here is derived from an EMBL/GenBank/DDBJ whole genome shotgun (WGS) entry which is preliminary data.</text>
</comment>
<dbReference type="Gene3D" id="1.10.10.10">
    <property type="entry name" value="Winged helix-like DNA-binding domain superfamily/Winged helix DNA-binding domain"/>
    <property type="match status" value="1"/>
</dbReference>
<dbReference type="InterPro" id="IPR036390">
    <property type="entry name" value="WH_DNA-bd_sf"/>
</dbReference>
<dbReference type="InterPro" id="IPR000835">
    <property type="entry name" value="HTH_MarR-typ"/>
</dbReference>
<feature type="domain" description="HTH marR-type" evidence="2">
    <location>
        <begin position="1"/>
        <end position="122"/>
    </location>
</feature>
<keyword evidence="4" id="KW-1185">Reference proteome</keyword>
<dbReference type="Proteomes" id="UP001199916">
    <property type="component" value="Unassembled WGS sequence"/>
</dbReference>
<dbReference type="InterPro" id="IPR039422">
    <property type="entry name" value="MarR/SlyA-like"/>
</dbReference>
<dbReference type="PROSITE" id="PS50995">
    <property type="entry name" value="HTH_MARR_2"/>
    <property type="match status" value="1"/>
</dbReference>
<gene>
    <name evidence="3" type="ORF">LQV63_02520</name>
</gene>
<evidence type="ECO:0000313" key="3">
    <source>
        <dbReference type="EMBL" id="MCE5168196.1"/>
    </source>
</evidence>
<sequence length="130" mass="14439">MSLVRQLEEQLAPLGLTLGRLCLLYALQQHGSPALPSELGDDLAVTRANISGLLRGLERDGMVRRALDKADRRRVLVYFTPAGEDILNQAWSIYETTVSSMLQPLTTDEQMTLLRLLHKLNASQSGVNHD</sequence>
<dbReference type="EMBL" id="JAJNBZ010000001">
    <property type="protein sequence ID" value="MCE5168196.1"/>
    <property type="molecule type" value="Genomic_DNA"/>
</dbReference>
<dbReference type="PRINTS" id="PR00598">
    <property type="entry name" value="HTHMARR"/>
</dbReference>
<reference evidence="3 4" key="1">
    <citation type="submission" date="2021-11" db="EMBL/GenBank/DDBJ databases">
        <title>Draft genome sequence of Paenibacillus profundus YoMME, a new Gram-positive bacteria with exoelectrogenic properties.</title>
        <authorList>
            <person name="Hubenova Y."/>
            <person name="Hubenova E."/>
            <person name="Manasiev Y."/>
            <person name="Peykov S."/>
            <person name="Mitov M."/>
        </authorList>
    </citation>
    <scope>NUCLEOTIDE SEQUENCE [LARGE SCALE GENOMIC DNA]</scope>
    <source>
        <strain evidence="3 4">YoMME</strain>
    </source>
</reference>
<dbReference type="SMART" id="SM00347">
    <property type="entry name" value="HTH_MARR"/>
    <property type="match status" value="1"/>
</dbReference>
<evidence type="ECO:0000313" key="4">
    <source>
        <dbReference type="Proteomes" id="UP001199916"/>
    </source>
</evidence>
<keyword evidence="1" id="KW-0238">DNA-binding</keyword>
<organism evidence="3 4">
    <name type="scientific">Paenibacillus profundus</name>
    <dbReference type="NCBI Taxonomy" id="1173085"/>
    <lineage>
        <taxon>Bacteria</taxon>
        <taxon>Bacillati</taxon>
        <taxon>Bacillota</taxon>
        <taxon>Bacilli</taxon>
        <taxon>Bacillales</taxon>
        <taxon>Paenibacillaceae</taxon>
        <taxon>Paenibacillus</taxon>
    </lineage>
</organism>